<keyword evidence="1" id="KW-0732">Signal</keyword>
<feature type="chain" id="PRO_5047034347" evidence="1">
    <location>
        <begin position="20"/>
        <end position="208"/>
    </location>
</feature>
<feature type="signal peptide" evidence="1">
    <location>
        <begin position="1"/>
        <end position="19"/>
    </location>
</feature>
<evidence type="ECO:0000313" key="2">
    <source>
        <dbReference type="EMBL" id="QNR85404.1"/>
    </source>
</evidence>
<organism evidence="2 3">
    <name type="scientific">Pedobacter riviphilus</name>
    <dbReference type="NCBI Taxonomy" id="2766984"/>
    <lineage>
        <taxon>Bacteria</taxon>
        <taxon>Pseudomonadati</taxon>
        <taxon>Bacteroidota</taxon>
        <taxon>Sphingobacteriia</taxon>
        <taxon>Sphingobacteriales</taxon>
        <taxon>Sphingobacteriaceae</taxon>
        <taxon>Pedobacter</taxon>
    </lineage>
</organism>
<reference evidence="2 3" key="1">
    <citation type="submission" date="2020-09" db="EMBL/GenBank/DDBJ databases">
        <title>Pedobacter sp. SW-16 isolated from soil near Yeocheon.</title>
        <authorList>
            <person name="Im H.S."/>
            <person name="Joung Y."/>
            <person name="Lee S.-S."/>
        </authorList>
    </citation>
    <scope>NUCLEOTIDE SEQUENCE [LARGE SCALE GENOMIC DNA]</scope>
    <source>
        <strain evidence="2 3">SW-16</strain>
    </source>
</reference>
<proteinExistence type="predicted"/>
<sequence length="208" mass="24600">MKKNLFILIIFFSYLSSYAQQVDSLSITGFINEINYNRKLIDSLEKVFNSQPPYFSVTLENNQKEVQIPNEIKFYILDGMNKSYPEKIDKNRFLFSKLPDSAKFVLEWDSISIETGIIKKKQYNYGASLKFGYYDNILELRNLWEKNKKNEDFDEYTNIGQPYLRAIKNKRLLKAAKRKVIKPIEFVMFYPRSYGDGIVITFENIKVN</sequence>
<evidence type="ECO:0000256" key="1">
    <source>
        <dbReference type="SAM" id="SignalP"/>
    </source>
</evidence>
<keyword evidence="3" id="KW-1185">Reference proteome</keyword>
<dbReference type="EMBL" id="CP061171">
    <property type="protein sequence ID" value="QNR85404.1"/>
    <property type="molecule type" value="Genomic_DNA"/>
</dbReference>
<protein>
    <submittedName>
        <fullName evidence="2">Uncharacterized protein</fullName>
    </submittedName>
</protein>
<dbReference type="RefSeq" id="WP_190327866.1">
    <property type="nucleotide sequence ID" value="NZ_CP061171.1"/>
</dbReference>
<accession>A0ABX6TLE1</accession>
<evidence type="ECO:0000313" key="3">
    <source>
        <dbReference type="Proteomes" id="UP000516439"/>
    </source>
</evidence>
<dbReference type="Proteomes" id="UP000516439">
    <property type="component" value="Chromosome"/>
</dbReference>
<gene>
    <name evidence="2" type="ORF">H9N25_02665</name>
</gene>
<name>A0ABX6TLE1_9SPHI</name>